<proteinExistence type="predicted"/>
<dbReference type="GO" id="GO:0016740">
    <property type="term" value="F:transferase activity"/>
    <property type="evidence" value="ECO:0007669"/>
    <property type="project" value="UniProtKB-KW"/>
</dbReference>
<dbReference type="Pfam" id="PF01636">
    <property type="entry name" value="APH"/>
    <property type="match status" value="1"/>
</dbReference>
<keyword evidence="3" id="KW-0808">Transferase</keyword>
<dbReference type="EMBL" id="BDQI01000053">
    <property type="protein sequence ID" value="GAX58454.1"/>
    <property type="molecule type" value="Genomic_DNA"/>
</dbReference>
<evidence type="ECO:0000256" key="1">
    <source>
        <dbReference type="SAM" id="MobiDB-lite"/>
    </source>
</evidence>
<feature type="region of interest" description="Disordered" evidence="1">
    <location>
        <begin position="80"/>
        <end position="125"/>
    </location>
</feature>
<feature type="compositionally biased region" description="Polar residues" evidence="1">
    <location>
        <begin position="82"/>
        <end position="106"/>
    </location>
</feature>
<protein>
    <submittedName>
        <fullName evidence="3">Phosphotransferase</fullName>
    </submittedName>
</protein>
<feature type="domain" description="Aminoglycoside phosphotransferase" evidence="2">
    <location>
        <begin position="131"/>
        <end position="182"/>
    </location>
</feature>
<evidence type="ECO:0000313" key="3">
    <source>
        <dbReference type="EMBL" id="GAX58454.1"/>
    </source>
</evidence>
<dbReference type="AlphaFoldDB" id="A0A250VWF5"/>
<evidence type="ECO:0000259" key="2">
    <source>
        <dbReference type="Pfam" id="PF01636"/>
    </source>
</evidence>
<sequence length="225" mass="24537">MIDPDSEWRLWSGSTLIGTITVDEAGMPWQHGRFLPEPAFSQFRPWFDKVNAIVEAEEFERFDNAYHRIESALTVVSRGPLPSSSFTSTRTARGSAGTWNRQQVKTQAERGSPGRGSYSDRPPGNCPSSALSGVIDFDAMFAGDPAWDLAAAWVLLPSGAASRFFDVYAHADEATIRRARGLAAMKSLFLMLMGQRGDRGLPGGKPTWGPAGRAALDRVLTDALM</sequence>
<evidence type="ECO:0000313" key="4">
    <source>
        <dbReference type="Proteomes" id="UP000217446"/>
    </source>
</evidence>
<dbReference type="InterPro" id="IPR002575">
    <property type="entry name" value="Aminoglycoside_PTrfase"/>
</dbReference>
<gene>
    <name evidence="3" type="ORF">SO3561_10027</name>
</gene>
<accession>A0A250VWF5</accession>
<dbReference type="InterPro" id="IPR011009">
    <property type="entry name" value="Kinase-like_dom_sf"/>
</dbReference>
<organism evidence="3 4">
    <name type="scientific">Streptomyces olivochromogenes</name>
    <dbReference type="NCBI Taxonomy" id="1963"/>
    <lineage>
        <taxon>Bacteria</taxon>
        <taxon>Bacillati</taxon>
        <taxon>Actinomycetota</taxon>
        <taxon>Actinomycetes</taxon>
        <taxon>Kitasatosporales</taxon>
        <taxon>Streptomycetaceae</taxon>
        <taxon>Streptomyces</taxon>
    </lineage>
</organism>
<keyword evidence="4" id="KW-1185">Reference proteome</keyword>
<comment type="caution">
    <text evidence="3">The sequence shown here is derived from an EMBL/GenBank/DDBJ whole genome shotgun (WGS) entry which is preliminary data.</text>
</comment>
<dbReference type="Proteomes" id="UP000217446">
    <property type="component" value="Unassembled WGS sequence"/>
</dbReference>
<dbReference type="SUPFAM" id="SSF56112">
    <property type="entry name" value="Protein kinase-like (PK-like)"/>
    <property type="match status" value="1"/>
</dbReference>
<name>A0A250VWF5_STROL</name>
<reference evidence="4" key="1">
    <citation type="submission" date="2017-05" db="EMBL/GenBank/DDBJ databases">
        <title>Streptomyces olivochromogenes NBRC 3561 whole genome shotgun sequence.</title>
        <authorList>
            <person name="Dohra H."/>
            <person name="Kodani S."/>
        </authorList>
    </citation>
    <scope>NUCLEOTIDE SEQUENCE [LARGE SCALE GENOMIC DNA]</scope>
    <source>
        <strain evidence="4">NBRC 3561</strain>
    </source>
</reference>
<dbReference type="Gene3D" id="3.90.1200.10">
    <property type="match status" value="1"/>
</dbReference>